<dbReference type="InterPro" id="IPR019934">
    <property type="entry name" value="CHP03545"/>
</dbReference>
<protein>
    <recommendedName>
        <fullName evidence="4">TIGR03545 family protein</fullName>
    </recommendedName>
</protein>
<evidence type="ECO:0000313" key="2">
    <source>
        <dbReference type="EMBL" id="GAC27963.1"/>
    </source>
</evidence>
<keyword evidence="1" id="KW-1133">Transmembrane helix</keyword>
<dbReference type="RefSeq" id="WP_006009792.1">
    <property type="nucleotide sequence ID" value="NZ_BAEQ01000018.1"/>
</dbReference>
<name>K6ZGA8_9ALTE</name>
<organism evidence="2 3">
    <name type="scientific">Brumicola pallidula DSM 14239 = ACAM 615</name>
    <dbReference type="NCBI Taxonomy" id="1121922"/>
    <lineage>
        <taxon>Bacteria</taxon>
        <taxon>Pseudomonadati</taxon>
        <taxon>Pseudomonadota</taxon>
        <taxon>Gammaproteobacteria</taxon>
        <taxon>Alteromonadales</taxon>
        <taxon>Alteromonadaceae</taxon>
        <taxon>Brumicola</taxon>
    </lineage>
</organism>
<feature type="transmembrane region" description="Helical" evidence="1">
    <location>
        <begin position="20"/>
        <end position="39"/>
    </location>
</feature>
<evidence type="ECO:0000313" key="3">
    <source>
        <dbReference type="Proteomes" id="UP000006251"/>
    </source>
</evidence>
<dbReference type="Proteomes" id="UP000006251">
    <property type="component" value="Unassembled WGS sequence"/>
</dbReference>
<gene>
    <name evidence="2" type="ORF">GPAL_1084</name>
</gene>
<keyword evidence="1" id="KW-0472">Membrane</keyword>
<sequence>MFRHRFPSKMPAAQHGRISLWISIPLGTIAIIAALYLLFANTLLKTLAQNALGHASGAEVNIDAVKHSLFPFGLTLTRLQATDNRNPIHNKIDIGMLKGNVNFMPLLSKKLIIDELNVQDVEFDTKRDNAGAIYVQPDIQASSFAFPTLADLPSVDEILEKSPLKTTAAVADAKKVVQQYEQALQDKYAALPSKEKLTVYKERLKVLKETDYKNPANLIAAKKEFDDIKETMTKDRANMSAFVDLAEEAQAASVNSVSALKTAPQEDVVLLKGLIAGDEDAIGKVTQHLFGEKAKIYTKGLLVVMDILSNNSDDLIIEQTTADDGLPNVWIKKAAVNIKWQDQNIQTEWQNITDQHALIGKPTMFLVNSSKAKNWHNIDLNGTFEIIEGRVNSVQNWDIKGLVLDAIELIPEQSKQKLNALLESGLLASTGELNIVDGKLSGSSVFDLSVLELKATGENDLTNAMAEIISGLSELKLSTDFSGSLTNPSIKIKSDLDKKIRQALSSGLTGDSSGKLSELKIKLNAKVAEQLGQSEQQLASVDALLSAVQGNTDSLNELLKSQMTNAIDNKKNKLLNKLSGKLLGNQ</sequence>
<proteinExistence type="predicted"/>
<dbReference type="NCBIfam" id="TIGR03545">
    <property type="entry name" value="TIGR03545 family protein"/>
    <property type="match status" value="1"/>
</dbReference>
<dbReference type="OrthoDB" id="5752177at2"/>
<keyword evidence="1" id="KW-0812">Transmembrane</keyword>
<dbReference type="EMBL" id="BAEQ01000018">
    <property type="protein sequence ID" value="GAC27963.1"/>
    <property type="molecule type" value="Genomic_DNA"/>
</dbReference>
<accession>K6ZGA8</accession>
<evidence type="ECO:0008006" key="4">
    <source>
        <dbReference type="Google" id="ProtNLM"/>
    </source>
</evidence>
<comment type="caution">
    <text evidence="2">The sequence shown here is derived from an EMBL/GenBank/DDBJ whole genome shotgun (WGS) entry which is preliminary data.</text>
</comment>
<dbReference type="AlphaFoldDB" id="K6ZGA8"/>
<dbReference type="STRING" id="1121922.GCA_000428905_00075"/>
<keyword evidence="3" id="KW-1185">Reference proteome</keyword>
<reference evidence="3" key="1">
    <citation type="journal article" date="2014" name="Environ. Microbiol.">
        <title>Comparative genomics of the marine bacterial genus Glaciecola reveals the high degree of genomic diversity and genomic characteristic for cold adaptation.</title>
        <authorList>
            <person name="Qin Q.L."/>
            <person name="Xie B.B."/>
            <person name="Yu Y."/>
            <person name="Shu Y.L."/>
            <person name="Rong J.C."/>
            <person name="Zhang Y.J."/>
            <person name="Zhao D.L."/>
            <person name="Chen X.L."/>
            <person name="Zhang X.Y."/>
            <person name="Chen B."/>
            <person name="Zhou B.C."/>
            <person name="Zhang Y.Z."/>
        </authorList>
    </citation>
    <scope>NUCLEOTIDE SEQUENCE [LARGE SCALE GENOMIC DNA]</scope>
    <source>
        <strain evidence="3">ACAM 615</strain>
    </source>
</reference>
<evidence type="ECO:0000256" key="1">
    <source>
        <dbReference type="SAM" id="Phobius"/>
    </source>
</evidence>